<keyword evidence="1" id="KW-1133">Transmembrane helix</keyword>
<sequence length="77" mass="8446">MIGAILKFKGSLIKRIIYVVTITLSVMLIAACNRPGVQVTEREKENYEKIVAGEIIECPYGLDANGSCLDEGDDGIW</sequence>
<dbReference type="PROSITE" id="PS51257">
    <property type="entry name" value="PROKAR_LIPOPROTEIN"/>
    <property type="match status" value="1"/>
</dbReference>
<reference evidence="2 5" key="2">
    <citation type="submission" date="2018-04" db="EMBL/GenBank/DDBJ databases">
        <title>Active sludge and wastewater microbial communities from Klosterneuburg, Austria.</title>
        <authorList>
            <person name="Wagner M."/>
        </authorList>
    </citation>
    <scope>NUCLEOTIDE SEQUENCE [LARGE SCALE GENOMIC DNA]</scope>
    <source>
        <strain evidence="2 5">Nm 57</strain>
    </source>
</reference>
<evidence type="ECO:0000313" key="2">
    <source>
        <dbReference type="EMBL" id="PXV72362.1"/>
    </source>
</evidence>
<dbReference type="EMBL" id="QICQ01000072">
    <property type="protein sequence ID" value="PXV72362.1"/>
    <property type="molecule type" value="Genomic_DNA"/>
</dbReference>
<evidence type="ECO:0000313" key="5">
    <source>
        <dbReference type="Proteomes" id="UP000247780"/>
    </source>
</evidence>
<dbReference type="RefSeq" id="WP_041353494.1">
    <property type="nucleotide sequence ID" value="NZ_FNNM01000038.1"/>
</dbReference>
<evidence type="ECO:0000256" key="1">
    <source>
        <dbReference type="SAM" id="Phobius"/>
    </source>
</evidence>
<keyword evidence="5" id="KW-1185">Reference proteome</keyword>
<proteinExistence type="predicted"/>
<feature type="transmembrane region" description="Helical" evidence="1">
    <location>
        <begin position="12"/>
        <end position="31"/>
    </location>
</feature>
<protein>
    <recommendedName>
        <fullName evidence="6">Lipoprotein</fullName>
    </recommendedName>
</protein>
<dbReference type="Proteomes" id="UP000247780">
    <property type="component" value="Unassembled WGS sequence"/>
</dbReference>
<keyword evidence="1" id="KW-0812">Transmembrane</keyword>
<evidence type="ECO:0000313" key="3">
    <source>
        <dbReference type="EMBL" id="SFU33312.1"/>
    </source>
</evidence>
<name>A0A1I7FAU3_9PROT</name>
<gene>
    <name evidence="2" type="ORF">C8R14_1722</name>
    <name evidence="3" type="ORF">SAMN05216339_101382</name>
</gene>
<dbReference type="AlphaFoldDB" id="A0A1I7FAU3"/>
<organism evidence="3 4">
    <name type="scientific">Nitrosomonas eutropha</name>
    <dbReference type="NCBI Taxonomy" id="916"/>
    <lineage>
        <taxon>Bacteria</taxon>
        <taxon>Pseudomonadati</taxon>
        <taxon>Pseudomonadota</taxon>
        <taxon>Betaproteobacteria</taxon>
        <taxon>Nitrosomonadales</taxon>
        <taxon>Nitrosomonadaceae</taxon>
        <taxon>Nitrosomonas</taxon>
    </lineage>
</organism>
<evidence type="ECO:0000313" key="4">
    <source>
        <dbReference type="Proteomes" id="UP000183926"/>
    </source>
</evidence>
<reference evidence="3 4" key="1">
    <citation type="submission" date="2016-10" db="EMBL/GenBank/DDBJ databases">
        <authorList>
            <person name="de Groot N.N."/>
        </authorList>
    </citation>
    <scope>NUCLEOTIDE SEQUENCE [LARGE SCALE GENOMIC DNA]</scope>
    <source>
        <strain evidence="3 4">Nm24</strain>
    </source>
</reference>
<dbReference type="Proteomes" id="UP000183926">
    <property type="component" value="Unassembled WGS sequence"/>
</dbReference>
<dbReference type="EMBL" id="FPBL01000001">
    <property type="protein sequence ID" value="SFU33312.1"/>
    <property type="molecule type" value="Genomic_DNA"/>
</dbReference>
<evidence type="ECO:0008006" key="6">
    <source>
        <dbReference type="Google" id="ProtNLM"/>
    </source>
</evidence>
<keyword evidence="1" id="KW-0472">Membrane</keyword>
<dbReference type="OrthoDB" id="8548703at2"/>
<accession>A0A1I7FAU3</accession>